<gene>
    <name evidence="3" type="ORF">FK530_15355</name>
</gene>
<feature type="transmembrane region" description="Helical" evidence="1">
    <location>
        <begin position="201"/>
        <end position="223"/>
    </location>
</feature>
<feature type="transmembrane region" description="Helical" evidence="1">
    <location>
        <begin position="59"/>
        <end position="78"/>
    </location>
</feature>
<evidence type="ECO:0000313" key="4">
    <source>
        <dbReference type="Proteomes" id="UP000319375"/>
    </source>
</evidence>
<protein>
    <submittedName>
        <fullName evidence="3">PH domain-containing protein</fullName>
    </submittedName>
</protein>
<dbReference type="EMBL" id="VIGX01000008">
    <property type="protein sequence ID" value="TWS28064.1"/>
    <property type="molecule type" value="Genomic_DNA"/>
</dbReference>
<reference evidence="3 4" key="1">
    <citation type="submission" date="2019-06" db="EMBL/GenBank/DDBJ databases">
        <title>Tsukamurella conjunctivitidis sp. nov., Tsukamurella assacharolytica sp. nov. and Tsukamurella sputae sp. nov. isolated from patients with conjunctivitis, bacteraemia (lymphoma) and respiratory infection (sputum) in Hong Kong.</title>
        <authorList>
            <person name="Teng J.L.L."/>
            <person name="Lee H.H."/>
            <person name="Fong J.Y.H."/>
            <person name="Fok K.M.N."/>
            <person name="Lau S.K.P."/>
            <person name="Woo P.C.Y."/>
        </authorList>
    </citation>
    <scope>NUCLEOTIDE SEQUENCE [LARGE SCALE GENOMIC DNA]</scope>
    <source>
        <strain evidence="3 4">HKU72</strain>
    </source>
</reference>
<name>A0A5C5RZ30_9ACTN</name>
<dbReference type="AlphaFoldDB" id="A0A5C5RZ30"/>
<dbReference type="PIRSF" id="PIRSF026631">
    <property type="entry name" value="UCP026631"/>
    <property type="match status" value="1"/>
</dbReference>
<sequence length="527" mass="55691">MTRPDEEATRPGEGVARVGDDEWNRLSPWGIGTRVIKAVPSLIPALIGVFFLGRAAGPVFFVIAGVAISVLVGLLPWLTTRWRVTDDQLELRHGLVRKVSATARRDRIRSVDVTAGPIERALKLRKVVVGTGVGGKESALVLDPIPADVAERLGRELLRRTAAPATAEVIGAGGTGAEATPAPVAQEEEELARLRPEWIRFAPFSLTGFAVVAAGAGIGFRIVDEAGLRERGSELAESWFVKILDLGAAVVIPAAVVLVVIFSILISVLAYVLAFWGFRLVRRADGALHTSRGLISTVAATIERKRVRGVQLHEPVLMRIPGGAKLRAIATGTDRNPTLLPPAPRAEAVQVADRILGRPGVVETPLTAHGPVALRRRYTRAALGGGLCALPFAAVAVVMVLAERRDDVVGEPTGWWILPAALAVLVLALAFPLARLRYANLGTVITGDAVVLGAGTVARTRTALEFDGVTGFVTRETFFQRRAGVATLTIATAAGAFGAVDLTPVRAAEVARTVDPAIVTGFLVSEA</sequence>
<proteinExistence type="predicted"/>
<dbReference type="PANTHER" id="PTHR34473">
    <property type="entry name" value="UPF0699 TRANSMEMBRANE PROTEIN YDBS"/>
    <property type="match status" value="1"/>
</dbReference>
<feature type="domain" description="YdbS-like PH" evidence="2">
    <location>
        <begin position="438"/>
        <end position="510"/>
    </location>
</feature>
<evidence type="ECO:0000256" key="1">
    <source>
        <dbReference type="SAM" id="Phobius"/>
    </source>
</evidence>
<keyword evidence="4" id="KW-1185">Reference proteome</keyword>
<evidence type="ECO:0000313" key="3">
    <source>
        <dbReference type="EMBL" id="TWS28064.1"/>
    </source>
</evidence>
<keyword evidence="1" id="KW-0472">Membrane</keyword>
<comment type="caution">
    <text evidence="3">The sequence shown here is derived from an EMBL/GenBank/DDBJ whole genome shotgun (WGS) entry which is preliminary data.</text>
</comment>
<dbReference type="InterPro" id="IPR005182">
    <property type="entry name" value="YdbS-like_PH"/>
</dbReference>
<evidence type="ECO:0000259" key="2">
    <source>
        <dbReference type="Pfam" id="PF03703"/>
    </source>
</evidence>
<dbReference type="OrthoDB" id="4121259at2"/>
<dbReference type="InterPro" id="IPR014529">
    <property type="entry name" value="UCP026631"/>
</dbReference>
<feature type="transmembrane region" description="Helical" evidence="1">
    <location>
        <begin position="381"/>
        <end position="402"/>
    </location>
</feature>
<dbReference type="Proteomes" id="UP000319375">
    <property type="component" value="Unassembled WGS sequence"/>
</dbReference>
<feature type="transmembrane region" description="Helical" evidence="1">
    <location>
        <begin position="414"/>
        <end position="434"/>
    </location>
</feature>
<accession>A0A5C5RZ30</accession>
<keyword evidence="1" id="KW-1133">Transmembrane helix</keyword>
<keyword evidence="1" id="KW-0812">Transmembrane</keyword>
<feature type="domain" description="YdbS-like PH" evidence="2">
    <location>
        <begin position="77"/>
        <end position="153"/>
    </location>
</feature>
<feature type="transmembrane region" description="Helical" evidence="1">
    <location>
        <begin position="35"/>
        <end position="53"/>
    </location>
</feature>
<feature type="transmembrane region" description="Helical" evidence="1">
    <location>
        <begin position="243"/>
        <end position="276"/>
    </location>
</feature>
<organism evidence="3 4">
    <name type="scientific">Tsukamurella conjunctivitidis</name>
    <dbReference type="NCBI Taxonomy" id="2592068"/>
    <lineage>
        <taxon>Bacteria</taxon>
        <taxon>Bacillati</taxon>
        <taxon>Actinomycetota</taxon>
        <taxon>Actinomycetes</taxon>
        <taxon>Mycobacteriales</taxon>
        <taxon>Tsukamurellaceae</taxon>
        <taxon>Tsukamurella</taxon>
    </lineage>
</organism>
<dbReference type="PANTHER" id="PTHR34473:SF2">
    <property type="entry name" value="UPF0699 TRANSMEMBRANE PROTEIN YDBT"/>
    <property type="match status" value="1"/>
</dbReference>
<dbReference type="Pfam" id="PF03703">
    <property type="entry name" value="bPH_2"/>
    <property type="match status" value="2"/>
</dbReference>
<dbReference type="RefSeq" id="WP_146487908.1">
    <property type="nucleotide sequence ID" value="NZ_VIGX01000008.1"/>
</dbReference>